<dbReference type="SUPFAM" id="SSF54768">
    <property type="entry name" value="dsRNA-binding domain-like"/>
    <property type="match status" value="1"/>
</dbReference>
<accession>A0ABK9NGB8</accession>
<feature type="region of interest" description="Disordered" evidence="1">
    <location>
        <begin position="1"/>
        <end position="37"/>
    </location>
</feature>
<evidence type="ECO:0000313" key="2">
    <source>
        <dbReference type="EnsemblMetazoa" id="GMOY014192.P1350"/>
    </source>
</evidence>
<evidence type="ECO:0000256" key="1">
    <source>
        <dbReference type="SAM" id="MobiDB-lite"/>
    </source>
</evidence>
<name>A0ABK9NGB8_GLOMM</name>
<evidence type="ECO:0000313" key="3">
    <source>
        <dbReference type="Proteomes" id="UP000092444"/>
    </source>
</evidence>
<organism evidence="2 3">
    <name type="scientific">Glossina morsitans morsitans</name>
    <name type="common">Savannah tsetse fly</name>
    <dbReference type="NCBI Taxonomy" id="37546"/>
    <lineage>
        <taxon>Eukaryota</taxon>
        <taxon>Metazoa</taxon>
        <taxon>Ecdysozoa</taxon>
        <taxon>Arthropoda</taxon>
        <taxon>Hexapoda</taxon>
        <taxon>Insecta</taxon>
        <taxon>Pterygota</taxon>
        <taxon>Neoptera</taxon>
        <taxon>Endopterygota</taxon>
        <taxon>Diptera</taxon>
        <taxon>Brachycera</taxon>
        <taxon>Muscomorpha</taxon>
        <taxon>Hippoboscoidea</taxon>
        <taxon>Glossinidae</taxon>
        <taxon>Glossina</taxon>
    </lineage>
</organism>
<sequence length="171" mass="19491">MNGYNRKSPSKRRYEGSKYSSTPKKKARASKERIPQPKNTVAMLNELRHGLVYKLESQTGPVHAPLFTISVERSQKRQGAVGKITVGKSFQRWAAQSRGSTLYSMRAAPRQVCCNALYVNQVVLLQDFISGQVSFYFYRTFGLDIPMHKDKAAQITSMLKCIEFWRHSGRP</sequence>
<protein>
    <submittedName>
        <fullName evidence="2">Uncharacterized protein</fullName>
    </submittedName>
</protein>
<proteinExistence type="predicted"/>
<keyword evidence="3" id="KW-1185">Reference proteome</keyword>
<reference evidence="2" key="1">
    <citation type="submission" date="2025-05" db="UniProtKB">
        <authorList>
            <consortium name="EnsemblMetazoa"/>
        </authorList>
    </citation>
    <scope>IDENTIFICATION</scope>
    <source>
        <strain evidence="2">Yale</strain>
    </source>
</reference>
<dbReference type="Proteomes" id="UP000092444">
    <property type="component" value="Unassembled WGS sequence"/>
</dbReference>
<dbReference type="EMBL" id="CCAG010011052">
    <property type="status" value="NOT_ANNOTATED_CDS"/>
    <property type="molecule type" value="Genomic_DNA"/>
</dbReference>
<dbReference type="Gene3D" id="3.30.160.20">
    <property type="match status" value="1"/>
</dbReference>
<dbReference type="EnsemblMetazoa" id="GMOY014192.R1350">
    <property type="protein sequence ID" value="GMOY014192.P1350"/>
    <property type="gene ID" value="GMOY014192"/>
</dbReference>